<evidence type="ECO:0000313" key="2">
    <source>
        <dbReference type="EMBL" id="MBB6327286.1"/>
    </source>
</evidence>
<evidence type="ECO:0000256" key="1">
    <source>
        <dbReference type="SAM" id="Phobius"/>
    </source>
</evidence>
<evidence type="ECO:0000313" key="3">
    <source>
        <dbReference type="Proteomes" id="UP000588604"/>
    </source>
</evidence>
<organism evidence="2 3">
    <name type="scientific">Algoriphagus iocasae</name>
    <dbReference type="NCBI Taxonomy" id="1836499"/>
    <lineage>
        <taxon>Bacteria</taxon>
        <taxon>Pseudomonadati</taxon>
        <taxon>Bacteroidota</taxon>
        <taxon>Cytophagia</taxon>
        <taxon>Cytophagales</taxon>
        <taxon>Cyclobacteriaceae</taxon>
        <taxon>Algoriphagus</taxon>
    </lineage>
</organism>
<dbReference type="RefSeq" id="WP_184496122.1">
    <property type="nucleotide sequence ID" value="NZ_JACIJO010000003.1"/>
</dbReference>
<dbReference type="Proteomes" id="UP000588604">
    <property type="component" value="Unassembled WGS sequence"/>
</dbReference>
<feature type="transmembrane region" description="Helical" evidence="1">
    <location>
        <begin position="6"/>
        <end position="23"/>
    </location>
</feature>
<keyword evidence="1" id="KW-0812">Transmembrane</keyword>
<gene>
    <name evidence="2" type="ORF">FHS59_002929</name>
</gene>
<protein>
    <submittedName>
        <fullName evidence="2">Cbb3-type cytochrome oxidase maturation protein</fullName>
    </submittedName>
</protein>
<accession>A0A841MT49</accession>
<sequence length="62" mass="7310">MEVIFLLIAISLVMAVTFLYLFFKAMRDGQFDDDYTPSVRILFESQKKKVKKDQPTKPKSYE</sequence>
<dbReference type="InterPro" id="IPR004714">
    <property type="entry name" value="Cyt_oxidase_maturation_cbb3"/>
</dbReference>
<dbReference type="PANTHER" id="PTHR41532">
    <property type="entry name" value="FIXS PROTEIN"/>
    <property type="match status" value="1"/>
</dbReference>
<keyword evidence="1" id="KW-0472">Membrane</keyword>
<name>A0A841MT49_9BACT</name>
<reference evidence="2 3" key="1">
    <citation type="submission" date="2020-08" db="EMBL/GenBank/DDBJ databases">
        <title>Genomic Encyclopedia of Type Strains, Phase IV (KMG-IV): sequencing the most valuable type-strain genomes for metagenomic binning, comparative biology and taxonomic classification.</title>
        <authorList>
            <person name="Goeker M."/>
        </authorList>
    </citation>
    <scope>NUCLEOTIDE SEQUENCE [LARGE SCALE GENOMIC DNA]</scope>
    <source>
        <strain evidence="2 3">DSM 102044</strain>
    </source>
</reference>
<keyword evidence="1" id="KW-1133">Transmembrane helix</keyword>
<keyword evidence="3" id="KW-1185">Reference proteome</keyword>
<dbReference type="AlphaFoldDB" id="A0A841MT49"/>
<dbReference type="PANTHER" id="PTHR41532:SF1">
    <property type="entry name" value="FIXS PROTEIN"/>
    <property type="match status" value="1"/>
</dbReference>
<dbReference type="NCBIfam" id="TIGR00847">
    <property type="entry name" value="ccoS"/>
    <property type="match status" value="1"/>
</dbReference>
<dbReference type="Pfam" id="PF03597">
    <property type="entry name" value="FixS"/>
    <property type="match status" value="1"/>
</dbReference>
<dbReference type="EMBL" id="JACIJO010000003">
    <property type="protein sequence ID" value="MBB6327286.1"/>
    <property type="molecule type" value="Genomic_DNA"/>
</dbReference>
<proteinExistence type="predicted"/>
<comment type="caution">
    <text evidence="2">The sequence shown here is derived from an EMBL/GenBank/DDBJ whole genome shotgun (WGS) entry which is preliminary data.</text>
</comment>